<evidence type="ECO:0000313" key="1">
    <source>
        <dbReference type="EMBL" id="AOR24509.1"/>
    </source>
</evidence>
<evidence type="ECO:0000313" key="2">
    <source>
        <dbReference type="Proteomes" id="UP000094652"/>
    </source>
</evidence>
<proteinExistence type="predicted"/>
<gene>
    <name evidence="1" type="ORF">BGI42_12520</name>
</gene>
<name>A0A1D7XN08_9CLOT</name>
<dbReference type="STRING" id="394958.BGI42_12520"/>
<dbReference type="OrthoDB" id="1936401at2"/>
<dbReference type="KEGG" id="ctae:BGI42_12520"/>
<organism evidence="1 2">
    <name type="scientific">Clostridium taeniosporum</name>
    <dbReference type="NCBI Taxonomy" id="394958"/>
    <lineage>
        <taxon>Bacteria</taxon>
        <taxon>Bacillati</taxon>
        <taxon>Bacillota</taxon>
        <taxon>Clostridia</taxon>
        <taxon>Eubacteriales</taxon>
        <taxon>Clostridiaceae</taxon>
        <taxon>Clostridium</taxon>
    </lineage>
</organism>
<dbReference type="AlphaFoldDB" id="A0A1D7XN08"/>
<reference evidence="2" key="1">
    <citation type="submission" date="2016-09" db="EMBL/GenBank/DDBJ databases">
        <title>Genomics of Clostridium taeniosporum, an organism which forms endospores with ribbon-like appendages.</title>
        <authorList>
            <person name="Walker J.R."/>
        </authorList>
    </citation>
    <scope>NUCLEOTIDE SEQUENCE [LARGE SCALE GENOMIC DNA]</scope>
    <source>
        <strain evidence="2">1/k</strain>
    </source>
</reference>
<dbReference type="RefSeq" id="WP_069680637.1">
    <property type="nucleotide sequence ID" value="NZ_CP017253.2"/>
</dbReference>
<keyword evidence="2" id="KW-1185">Reference proteome</keyword>
<dbReference type="EMBL" id="CP017253">
    <property type="protein sequence ID" value="AOR24509.1"/>
    <property type="molecule type" value="Genomic_DNA"/>
</dbReference>
<keyword evidence="1" id="KW-0969">Cilium</keyword>
<protein>
    <submittedName>
        <fullName evidence="1">Flagellar hook-length control protein FliK</fullName>
    </submittedName>
</protein>
<accession>A0A1D7XN08</accession>
<keyword evidence="1" id="KW-0282">Flagellum</keyword>
<dbReference type="Proteomes" id="UP000094652">
    <property type="component" value="Chromosome"/>
</dbReference>
<keyword evidence="1" id="KW-0966">Cell projection</keyword>
<sequence length="628" mass="72310">MPGIWNVNNVYNNSNTRKFSSKLTFSVGEKFSGKIVSKGEGKDVTIRLSDGWQFIAELDGNVNAEDLKLLNFEVEDFKDGKLKLKLIPNEQKSEETSNEVFKDVIDKEGLSKEDINILEKMIKHNIPLTKDNINKIKGLVQFNENINLSSDNIEDFVQNYIQSKGIDINTTKGQFMKQNLIEFFNNFKNMSSDEILLFLENNIEFSTENIKSFNELFNGDFSIEKLLYKLSKELDKSQPNSLDDIQNKNIMNEKECLNEKNINNEVLRNNNRTSLISKIYDSNDVSKNKVSVVSLLKSISGENERILNSYLNDIINSRVENLTTKEFNRLISLTSKFEDDDIVNLIKEKLLDRGLSDESIKANGLDNKAIDGKKILENTLGRILNKDITLTNDEFKRFNDFIKYKLQTHIDENETKTDMFNIDKNNSNQIKNDFSNIYSKDIESSSNKDIIKQEMLNKFNEVRDIVKDIINNIDNKTAGYEKIMEMIKNNIGEFKMFNSISEQYYYLNFQVPVSSNEYPCKLIIKDNRKDGKKIDKSNVKMVVNVKTINLGNVDGYLSLRDNKIDINLKCYDKHLNILSKNKNKLKTGLETLGLIADVKVSLREEEVNLVTCGKFFDDLSISNIDIKV</sequence>